<comment type="subcellular location">
    <subcellularLocation>
        <location evidence="2">Nucleus</location>
        <location evidence="2">Nucleolus</location>
    </subcellularLocation>
</comment>
<dbReference type="Pfam" id="PF00400">
    <property type="entry name" value="WD40"/>
    <property type="match status" value="1"/>
</dbReference>
<name>A0A5N5QU92_9AGAM</name>
<evidence type="ECO:0000256" key="1">
    <source>
        <dbReference type="ARBA" id="ARBA00004099"/>
    </source>
</evidence>
<feature type="compositionally biased region" description="Basic residues" evidence="9">
    <location>
        <begin position="537"/>
        <end position="555"/>
    </location>
</feature>
<dbReference type="GO" id="GO:0000462">
    <property type="term" value="P:maturation of SSU-rRNA from tricistronic rRNA transcript (SSU-rRNA, 5.8S rRNA, LSU-rRNA)"/>
    <property type="evidence" value="ECO:0007669"/>
    <property type="project" value="TreeGrafter"/>
</dbReference>
<feature type="repeat" description="WD" evidence="8">
    <location>
        <begin position="303"/>
        <end position="337"/>
    </location>
</feature>
<dbReference type="PROSITE" id="PS50082">
    <property type="entry name" value="WD_REPEATS_2"/>
    <property type="match status" value="1"/>
</dbReference>
<evidence type="ECO:0000256" key="5">
    <source>
        <dbReference type="ARBA" id="ARBA00022737"/>
    </source>
</evidence>
<evidence type="ECO:0000313" key="11">
    <source>
        <dbReference type="EMBL" id="KAB5595332.1"/>
    </source>
</evidence>
<dbReference type="InterPro" id="IPR040315">
    <property type="entry name" value="WDR46/Utp7"/>
</dbReference>
<evidence type="ECO:0000256" key="8">
    <source>
        <dbReference type="PROSITE-ProRule" id="PRU00221"/>
    </source>
</evidence>
<dbReference type="SMART" id="SM01033">
    <property type="entry name" value="BING4CT"/>
    <property type="match status" value="1"/>
</dbReference>
<dbReference type="OrthoDB" id="10251154at2759"/>
<keyword evidence="12" id="KW-1185">Reference proteome</keyword>
<feature type="domain" description="BING4 C-terminal" evidence="10">
    <location>
        <begin position="397"/>
        <end position="476"/>
    </location>
</feature>
<dbReference type="PANTHER" id="PTHR14085">
    <property type="entry name" value="WD-REPEAT PROTEIN BING4"/>
    <property type="match status" value="1"/>
</dbReference>
<dbReference type="AlphaFoldDB" id="A0A5N5QU92"/>
<dbReference type="InterPro" id="IPR012952">
    <property type="entry name" value="BING4_C_dom"/>
</dbReference>
<dbReference type="PROSITE" id="PS50294">
    <property type="entry name" value="WD_REPEATS_REGION"/>
    <property type="match status" value="1"/>
</dbReference>
<dbReference type="Gene3D" id="2.130.10.10">
    <property type="entry name" value="YVTN repeat-like/Quinoprotein amine dehydrogenase"/>
    <property type="match status" value="1"/>
</dbReference>
<protein>
    <recommendedName>
        <fullName evidence="7">U three protein 7</fullName>
    </recommendedName>
</protein>
<dbReference type="EMBL" id="SSOP01000010">
    <property type="protein sequence ID" value="KAB5595332.1"/>
    <property type="molecule type" value="Genomic_DNA"/>
</dbReference>
<comment type="caution">
    <text evidence="11">The sequence shown here is derived from an EMBL/GenBank/DDBJ whole genome shotgun (WGS) entry which is preliminary data.</text>
</comment>
<evidence type="ECO:0000313" key="12">
    <source>
        <dbReference type="Proteomes" id="UP000383932"/>
    </source>
</evidence>
<evidence type="ECO:0000256" key="4">
    <source>
        <dbReference type="ARBA" id="ARBA00022574"/>
    </source>
</evidence>
<reference evidence="11 12" key="1">
    <citation type="journal article" date="2019" name="Fungal Biol. Biotechnol.">
        <title>Draft genome sequence of fastidious pathogen Ceratobasidium theobromae, which causes vascular-streak dieback in Theobroma cacao.</title>
        <authorList>
            <person name="Ali S.S."/>
            <person name="Asman A."/>
            <person name="Shao J."/>
            <person name="Firmansyah A.P."/>
            <person name="Susilo A.W."/>
            <person name="Rosmana A."/>
            <person name="McMahon P."/>
            <person name="Junaid M."/>
            <person name="Guest D."/>
            <person name="Kheng T.Y."/>
            <person name="Meinhardt L.W."/>
            <person name="Bailey B.A."/>
        </authorList>
    </citation>
    <scope>NUCLEOTIDE SEQUENCE [LARGE SCALE GENOMIC DNA]</scope>
    <source>
        <strain evidence="11 12">CT2</strain>
    </source>
</reference>
<dbReference type="SMART" id="SM00320">
    <property type="entry name" value="WD40"/>
    <property type="match status" value="1"/>
</dbReference>
<dbReference type="GO" id="GO:0030686">
    <property type="term" value="C:90S preribosome"/>
    <property type="evidence" value="ECO:0007669"/>
    <property type="project" value="TreeGrafter"/>
</dbReference>
<dbReference type="PANTHER" id="PTHR14085:SF3">
    <property type="entry name" value="WD REPEAT-CONTAINING PROTEIN 46"/>
    <property type="match status" value="1"/>
</dbReference>
<dbReference type="InterPro" id="IPR015943">
    <property type="entry name" value="WD40/YVTN_repeat-like_dom_sf"/>
</dbReference>
<feature type="region of interest" description="Disordered" evidence="9">
    <location>
        <begin position="1"/>
        <end position="65"/>
    </location>
</feature>
<feature type="compositionally biased region" description="Basic residues" evidence="9">
    <location>
        <begin position="15"/>
        <end position="34"/>
    </location>
</feature>
<dbReference type="FunFam" id="2.130.10.10:FF:000378">
    <property type="entry name" value="U3 small nucleolar RNA-associated protein 7"/>
    <property type="match status" value="1"/>
</dbReference>
<organism evidence="11 12">
    <name type="scientific">Ceratobasidium theobromae</name>
    <dbReference type="NCBI Taxonomy" id="1582974"/>
    <lineage>
        <taxon>Eukaryota</taxon>
        <taxon>Fungi</taxon>
        <taxon>Dikarya</taxon>
        <taxon>Basidiomycota</taxon>
        <taxon>Agaricomycotina</taxon>
        <taxon>Agaricomycetes</taxon>
        <taxon>Cantharellales</taxon>
        <taxon>Ceratobasidiaceae</taxon>
        <taxon>Ceratobasidium</taxon>
    </lineage>
</organism>
<gene>
    <name evidence="11" type="ORF">CTheo_1204</name>
</gene>
<feature type="region of interest" description="Disordered" evidence="9">
    <location>
        <begin position="508"/>
        <end position="555"/>
    </location>
</feature>
<accession>A0A5N5QU92</accession>
<dbReference type="SUPFAM" id="SSF50978">
    <property type="entry name" value="WD40 repeat-like"/>
    <property type="match status" value="1"/>
</dbReference>
<evidence type="ECO:0000256" key="9">
    <source>
        <dbReference type="SAM" id="MobiDB-lite"/>
    </source>
</evidence>
<dbReference type="InterPro" id="IPR001680">
    <property type="entry name" value="WD40_rpt"/>
</dbReference>
<comment type="function">
    <text evidence="1">Involved in nucleolar processing of pre-18S ribosomal RNA.</text>
</comment>
<proteinExistence type="predicted"/>
<feature type="region of interest" description="Disordered" evidence="9">
    <location>
        <begin position="1010"/>
        <end position="1030"/>
    </location>
</feature>
<keyword evidence="5" id="KW-0677">Repeat</keyword>
<evidence type="ECO:0000256" key="7">
    <source>
        <dbReference type="ARBA" id="ARBA00076453"/>
    </source>
</evidence>
<evidence type="ECO:0000256" key="6">
    <source>
        <dbReference type="ARBA" id="ARBA00023242"/>
    </source>
</evidence>
<keyword evidence="4 8" id="KW-0853">WD repeat</keyword>
<dbReference type="InterPro" id="IPR036322">
    <property type="entry name" value="WD40_repeat_dom_sf"/>
</dbReference>
<keyword evidence="3" id="KW-0698">rRNA processing</keyword>
<keyword evidence="6" id="KW-0539">Nucleus</keyword>
<evidence type="ECO:0000256" key="2">
    <source>
        <dbReference type="ARBA" id="ARBA00004604"/>
    </source>
</evidence>
<sequence length="1073" mass="120283">MDALTATANAIKPVSKTKKGRKPKLKHSNNKPKANHVDATLHSISPRANLPRSMRPGATESKTRGPYAHIRDKKLKAKLHSQVARASQAKALREDATAWLAAEQGGKIEVETELERTWRTTQSDIVEAVGSAVVSGRREWRWDLGPYRVRYSRNGRYMAVAGRKGHVITSEWQENKIHSEIQLRETLRDITFLQDHTMYAVAQKKYAFIYDQNGVELHRLKSIVEPTRLEFLPYHWLLVSIGNAGYLKYLDISTGTMVAEQRTKLGACNAMAQNIQSAVIYLGHQNGTVSLHTPSTPTPLVRLQAHLGPITSLSVDPSSGGRYLATAGQDSRVKIWDCRNWKGCVREWTVRGGAPSEVEWSRRGWLGVIGGGTVNVYAPPSVYAPAPRPNSTTPPSLYITHPIPRRPLVSMRFCPFQDVLAVGHIHGVSSIIVPGAGEANIDSFEDGVFENKKARQEREVRSLLDKLQPDMITLDPEFIGQLAEPGHIPFRTPELSFRQKPRLDRLRELGKADESPVSDGESADDANDDNKGDEKNKKSKKIKEKMKMRGKGKSLKRYLRKKRKNVIDPSTVGIREKIAKIQAARKLEARKKAGLAEKEPRLSALDRFRRKSTFTTVITLGPAYFKAPMQRPDTKRPWNECQLFPPHLSPTMSPRYETAPRQYPLPQLLKQEFDIKIEGAGSADLSPLRGRWKITPSGGSSWLRRRTGYLGIESCTWPVRAVFTPTKDSIDIRLIELKAQVYERAYTTHIADIEEVSQILFQSTAVVLGIEGNPSYETITGPRILSHVFDVPNHMPSALQSKHKRAQVVWKLTFKIYRKSGAFKREYIAHGAKFPAVKSYLPIPTIEHELPLVMHGESPKKDISWSLASYTYTRQLVQELTKSSDPPTFIPGHANKSQLRSVQLELTEFIIASGEPNVLLDTLYRRRIETSDSDLENTGRCTFNFEIAIPKKSSPDYIGTFMSVTHRLQLTTAWKGRLLDKVTNHPITLAALSHAERQRAIEEVAQLETAPSIAPPSRNEDVPPPAYHSTQHLANENSTTLGSPHQEGDLSTIYYRSNTDIFTLSGIANTVVG</sequence>
<dbReference type="GO" id="GO:0032040">
    <property type="term" value="C:small-subunit processome"/>
    <property type="evidence" value="ECO:0007669"/>
    <property type="project" value="TreeGrafter"/>
</dbReference>
<dbReference type="Proteomes" id="UP000383932">
    <property type="component" value="Unassembled WGS sequence"/>
</dbReference>
<evidence type="ECO:0000259" key="10">
    <source>
        <dbReference type="SMART" id="SM01033"/>
    </source>
</evidence>
<dbReference type="Pfam" id="PF08149">
    <property type="entry name" value="BING4CT"/>
    <property type="match status" value="1"/>
</dbReference>
<evidence type="ECO:0000256" key="3">
    <source>
        <dbReference type="ARBA" id="ARBA00022552"/>
    </source>
</evidence>